<evidence type="ECO:0000313" key="1">
    <source>
        <dbReference type="EMBL" id="QXQ14868.1"/>
    </source>
</evidence>
<reference evidence="1" key="1">
    <citation type="submission" date="2021-07" db="EMBL/GenBank/DDBJ databases">
        <title>Candidatus Kaistella beijingensis sp. nov. isolated from a municipal wastewater treatment plant is involved in sludge foaming.</title>
        <authorList>
            <person name="Song Y."/>
            <person name="Liu S.-J."/>
        </authorList>
    </citation>
    <scope>NUCLEOTIDE SEQUENCE</scope>
    <source>
        <strain evidence="1">DSM 43998</strain>
    </source>
</reference>
<sequence>MAPDLEHAQLQELAITVDCRQPGCAQPAGVLCVNVHTGELLRRLPAHPLRIRDARKAANR</sequence>
<gene>
    <name evidence="1" type="ORF">KV203_05655</name>
</gene>
<protein>
    <submittedName>
        <fullName evidence="1">Uncharacterized protein</fullName>
    </submittedName>
</protein>
<keyword evidence="2" id="KW-1185">Reference proteome</keyword>
<name>A0ABX8SAH7_9ACTN</name>
<organism evidence="1 2">
    <name type="scientific">Skermania pinensis</name>
    <dbReference type="NCBI Taxonomy" id="39122"/>
    <lineage>
        <taxon>Bacteria</taxon>
        <taxon>Bacillati</taxon>
        <taxon>Actinomycetota</taxon>
        <taxon>Actinomycetes</taxon>
        <taxon>Mycobacteriales</taxon>
        <taxon>Gordoniaceae</taxon>
        <taxon>Skermania</taxon>
    </lineage>
</organism>
<dbReference type="EMBL" id="CP079105">
    <property type="protein sequence ID" value="QXQ14868.1"/>
    <property type="molecule type" value="Genomic_DNA"/>
</dbReference>
<accession>A0ABX8SAH7</accession>
<dbReference type="RefSeq" id="WP_066474889.1">
    <property type="nucleotide sequence ID" value="NZ_CBCRUZ010000009.1"/>
</dbReference>
<proteinExistence type="predicted"/>
<evidence type="ECO:0000313" key="2">
    <source>
        <dbReference type="Proteomes" id="UP000887023"/>
    </source>
</evidence>
<dbReference type="Proteomes" id="UP000887023">
    <property type="component" value="Chromosome"/>
</dbReference>